<gene>
    <name evidence="1" type="ORF">BV82_1534</name>
</gene>
<proteinExistence type="predicted"/>
<dbReference type="SUPFAM" id="SSF54427">
    <property type="entry name" value="NTF2-like"/>
    <property type="match status" value="1"/>
</dbReference>
<accession>A0AAP0SHA9</accession>
<dbReference type="InterPro" id="IPR032710">
    <property type="entry name" value="NTF2-like_dom_sf"/>
</dbReference>
<sequence>MNQNTPAFKEVIDAHVAIEQWLSGNAPADQFDALMARFSRQFSMITLPGKVIDYQGLHSVFQHAYGKRAGLEIGIDELQLIATGPNLSVVSYREWQADAAGNRSVRRSTVVFEHNTNGALRWRHLHETPVTD</sequence>
<dbReference type="RefSeq" id="WP_036994835.1">
    <property type="nucleotide sequence ID" value="NZ_CP071706.1"/>
</dbReference>
<dbReference type="InterPro" id="IPR016918">
    <property type="entry name" value="UCP029394"/>
</dbReference>
<keyword evidence="2" id="KW-1185">Reference proteome</keyword>
<dbReference type="KEGG" id="pdw:BV82_1534"/>
<reference evidence="1 2" key="2">
    <citation type="journal article" date="2016" name="Front. Microbiol.">
        <title>When Genome-Based Approach Meets the 'Old but Good': Revealing Genes Involved in the Antibacterial Activity of Pseudomonas sp. P482 against Soft Rot Pathogens.</title>
        <authorList>
            <person name="Krzyzanowska D.M."/>
            <person name="Ossowicki A."/>
            <person name="Rajewska M."/>
            <person name="Maciag T."/>
            <person name="Jablonska M."/>
            <person name="Obuchowski M."/>
            <person name="Heeb S."/>
            <person name="Jafra S."/>
        </authorList>
    </citation>
    <scope>NUCLEOTIDE SEQUENCE [LARGE SCALE GENOMIC DNA]</scope>
    <source>
        <strain evidence="1 2">P482</strain>
    </source>
</reference>
<dbReference type="AlphaFoldDB" id="A0AAP0SHA9"/>
<dbReference type="Gene3D" id="3.10.450.50">
    <property type="match status" value="1"/>
</dbReference>
<reference evidence="1 2" key="1">
    <citation type="journal article" date="2014" name="Genome Announc.">
        <title>Genome Sequence of Pseudomonas sp. Strain P482, a Tomato Rhizosphere Isolate with Broad-Spectrum Antimicrobial Activity.</title>
        <authorList>
            <person name="Krzyzanowska D.M."/>
            <person name="Ossowicki A."/>
            <person name="Jafra S."/>
        </authorList>
    </citation>
    <scope>NUCLEOTIDE SEQUENCE [LARGE SCALE GENOMIC DNA]</scope>
    <source>
        <strain evidence="1 2">P482</strain>
    </source>
</reference>
<name>A0AAP0SHA9_9PSED</name>
<dbReference type="GeneID" id="98283812"/>
<evidence type="ECO:0000313" key="1">
    <source>
        <dbReference type="EMBL" id="KDO00440.1"/>
    </source>
</evidence>
<dbReference type="PIRSF" id="PIRSF029394">
    <property type="entry name" value="UCP029394"/>
    <property type="match status" value="1"/>
</dbReference>
<protein>
    <submittedName>
        <fullName evidence="1">DUF4440 domain-containing protein</fullName>
    </submittedName>
</protein>
<evidence type="ECO:0000313" key="2">
    <source>
        <dbReference type="Proteomes" id="UP000027121"/>
    </source>
</evidence>
<organism evidence="1 2">
    <name type="scientific">Pseudomonas donghuensis</name>
    <dbReference type="NCBI Taxonomy" id="1163398"/>
    <lineage>
        <taxon>Bacteria</taxon>
        <taxon>Pseudomonadati</taxon>
        <taxon>Pseudomonadota</taxon>
        <taxon>Gammaproteobacteria</taxon>
        <taxon>Pseudomonadales</taxon>
        <taxon>Pseudomonadaceae</taxon>
        <taxon>Pseudomonas</taxon>
    </lineage>
</organism>
<dbReference type="Proteomes" id="UP000027121">
    <property type="component" value="Chromosome"/>
</dbReference>
<dbReference type="EMBL" id="CP071706">
    <property type="protein sequence ID" value="KDO00440.1"/>
    <property type="molecule type" value="Genomic_DNA"/>
</dbReference>